<dbReference type="RefSeq" id="WP_344476962.1">
    <property type="nucleotide sequence ID" value="NZ_BAAASB010000007.1"/>
</dbReference>
<dbReference type="CDD" id="cd00093">
    <property type="entry name" value="HTH_XRE"/>
    <property type="match status" value="1"/>
</dbReference>
<accession>A0ABW0AAS7</accession>
<dbReference type="SUPFAM" id="SSF47413">
    <property type="entry name" value="lambda repressor-like DNA-binding domains"/>
    <property type="match status" value="1"/>
</dbReference>
<dbReference type="SMART" id="SM00530">
    <property type="entry name" value="HTH_XRE"/>
    <property type="match status" value="1"/>
</dbReference>
<feature type="domain" description="HTH cro/C1-type" evidence="1">
    <location>
        <begin position="27"/>
        <end position="69"/>
    </location>
</feature>
<gene>
    <name evidence="2" type="ORF">ACFPRH_02810</name>
</gene>
<comment type="caution">
    <text evidence="2">The sequence shown here is derived from an EMBL/GenBank/DDBJ whole genome shotgun (WGS) entry which is preliminary data.</text>
</comment>
<dbReference type="InterPro" id="IPR010982">
    <property type="entry name" value="Lambda_DNA-bd_dom_sf"/>
</dbReference>
<dbReference type="PROSITE" id="PS50943">
    <property type="entry name" value="HTH_CROC1"/>
    <property type="match status" value="1"/>
</dbReference>
<dbReference type="Pfam" id="PF01381">
    <property type="entry name" value="HTH_3"/>
    <property type="match status" value="1"/>
</dbReference>
<dbReference type="Proteomes" id="UP001596160">
    <property type="component" value="Unassembled WGS sequence"/>
</dbReference>
<evidence type="ECO:0000313" key="3">
    <source>
        <dbReference type="Proteomes" id="UP001596160"/>
    </source>
</evidence>
<keyword evidence="3" id="KW-1185">Reference proteome</keyword>
<dbReference type="InterPro" id="IPR001387">
    <property type="entry name" value="Cro/C1-type_HTH"/>
</dbReference>
<dbReference type="EMBL" id="JBHSKP010000001">
    <property type="protein sequence ID" value="MFC5150664.1"/>
    <property type="molecule type" value="Genomic_DNA"/>
</dbReference>
<protein>
    <submittedName>
        <fullName evidence="2">Helix-turn-helix domain-containing protein</fullName>
    </submittedName>
</protein>
<sequence length="417" mass="45068">METSMPQWSDYTTGQRIKALRGEGILQSDLAEMTDLSLPTIQQAEQDKRLTLRTLMRIADALGVDTSVILGQQAPRRSMRIADRAMLRDLSRTVHDIAAGVLPPNVASPAIEELRETTARCWDTYWRGEYLEAGALAQPLIEQAAARLHDQPTGEQAEAWGLLADAYRLAAYVANLIGSRDLAYAAIGHAQQAADRAGDGLRPALVLSGRSWVYLRDARLHDAMVLAERAAVDIEPRFSTATTEQLVAYGSHVNFAAVVASRLENKDRAADYLSQSHATGARMGSEHRSHGTVFGPVTATTQAVGITLALGQTGKALDLISDITPAQESALSGAARNRYAMDKALAQADAKMWDKSLETLEKALLAAPQWARHQALPSVIVQRVSQGSTARLRRVSELIGVVPAPGGFPPANRRTAL</sequence>
<organism evidence="2 3">
    <name type="scientific">Streptomyces amakusaensis</name>
    <dbReference type="NCBI Taxonomy" id="67271"/>
    <lineage>
        <taxon>Bacteria</taxon>
        <taxon>Bacillati</taxon>
        <taxon>Actinomycetota</taxon>
        <taxon>Actinomycetes</taxon>
        <taxon>Kitasatosporales</taxon>
        <taxon>Streptomycetaceae</taxon>
        <taxon>Streptomyces</taxon>
    </lineage>
</organism>
<proteinExistence type="predicted"/>
<dbReference type="Gene3D" id="1.10.260.40">
    <property type="entry name" value="lambda repressor-like DNA-binding domains"/>
    <property type="match status" value="1"/>
</dbReference>
<evidence type="ECO:0000259" key="1">
    <source>
        <dbReference type="PROSITE" id="PS50943"/>
    </source>
</evidence>
<reference evidence="3" key="1">
    <citation type="journal article" date="2019" name="Int. J. Syst. Evol. Microbiol.">
        <title>The Global Catalogue of Microorganisms (GCM) 10K type strain sequencing project: providing services to taxonomists for standard genome sequencing and annotation.</title>
        <authorList>
            <consortium name="The Broad Institute Genomics Platform"/>
            <consortium name="The Broad Institute Genome Sequencing Center for Infectious Disease"/>
            <person name="Wu L."/>
            <person name="Ma J."/>
        </authorList>
    </citation>
    <scope>NUCLEOTIDE SEQUENCE [LARGE SCALE GENOMIC DNA]</scope>
    <source>
        <strain evidence="3">PCU 266</strain>
    </source>
</reference>
<name>A0ABW0AAS7_9ACTN</name>
<evidence type="ECO:0000313" key="2">
    <source>
        <dbReference type="EMBL" id="MFC5150664.1"/>
    </source>
</evidence>